<comment type="caution">
    <text evidence="10">The sequence shown here is derived from an EMBL/GenBank/DDBJ whole genome shotgun (WGS) entry which is preliminary data.</text>
</comment>
<dbReference type="GO" id="GO:1990904">
    <property type="term" value="C:ribonucleoprotein complex"/>
    <property type="evidence" value="ECO:0007669"/>
    <property type="project" value="UniProtKB-KW"/>
</dbReference>
<evidence type="ECO:0000256" key="7">
    <source>
        <dbReference type="RuleBase" id="RU368027"/>
    </source>
</evidence>
<comment type="function">
    <text evidence="7">Component of the 90S pre-ribosome involved in the maturation of rRNAs. Required for early cleavages of the pre-RNAs in the 40S ribosomal subunit maturation pathway.</text>
</comment>
<dbReference type="Pfam" id="PF06102">
    <property type="entry name" value="RRP36"/>
    <property type="match status" value="1"/>
</dbReference>
<evidence type="ECO:0000259" key="9">
    <source>
        <dbReference type="Pfam" id="PF13847"/>
    </source>
</evidence>
<evidence type="ECO:0000313" key="10">
    <source>
        <dbReference type="EMBL" id="CAE8617282.1"/>
    </source>
</evidence>
<comment type="catalytic activity">
    <reaction evidence="6">
        <text>arsenic triglutathione + 3 [thioredoxin]-dithiol + 3 S-adenosyl-L-methionine = trimethylarsine + 3 [thioredoxin]-disulfide + 3 glutathione + 3 S-adenosyl-L-homocysteine + 3 H(+)</text>
        <dbReference type="Rhea" id="RHEA:69432"/>
        <dbReference type="Rhea" id="RHEA-COMP:10698"/>
        <dbReference type="Rhea" id="RHEA-COMP:10700"/>
        <dbReference type="ChEBI" id="CHEBI:15378"/>
        <dbReference type="ChEBI" id="CHEBI:27130"/>
        <dbReference type="ChEBI" id="CHEBI:29950"/>
        <dbReference type="ChEBI" id="CHEBI:50058"/>
        <dbReference type="ChEBI" id="CHEBI:57856"/>
        <dbReference type="ChEBI" id="CHEBI:57925"/>
        <dbReference type="ChEBI" id="CHEBI:59789"/>
        <dbReference type="ChEBI" id="CHEBI:183640"/>
        <dbReference type="EC" id="2.1.1.137"/>
    </reaction>
</comment>
<name>A0A813G3L7_POLGL</name>
<gene>
    <name evidence="10" type="ORF">PGLA1383_LOCUS34945</name>
</gene>
<comment type="subunit">
    <text evidence="7">Associates with 90S and pre-40S pre-ribosomal particles.</text>
</comment>
<proteinExistence type="inferred from homology"/>
<keyword evidence="7" id="KW-0690">Ribosome biogenesis</keyword>
<dbReference type="Gene3D" id="3.40.50.150">
    <property type="entry name" value="Vaccinia Virus protein VP39"/>
    <property type="match status" value="1"/>
</dbReference>
<dbReference type="PANTHER" id="PTHR43675">
    <property type="entry name" value="ARSENITE METHYLTRANSFERASE"/>
    <property type="match status" value="1"/>
</dbReference>
<accession>A0A813G3L7</accession>
<dbReference type="AlphaFoldDB" id="A0A813G3L7"/>
<dbReference type="InterPro" id="IPR025714">
    <property type="entry name" value="Methyltranfer_dom"/>
</dbReference>
<dbReference type="PANTHER" id="PTHR43675:SF8">
    <property type="entry name" value="ARSENITE METHYLTRANSFERASE"/>
    <property type="match status" value="1"/>
</dbReference>
<comment type="subcellular location">
    <subcellularLocation>
        <location evidence="7">Nucleus</location>
        <location evidence="7">Nucleolus</location>
    </subcellularLocation>
</comment>
<evidence type="ECO:0000256" key="2">
    <source>
        <dbReference type="ARBA" id="ARBA00022691"/>
    </source>
</evidence>
<evidence type="ECO:0000256" key="6">
    <source>
        <dbReference type="ARBA" id="ARBA00048428"/>
    </source>
</evidence>
<comment type="similarity">
    <text evidence="3">Belongs to the methyltransferase superfamily. Arsenite methyltransferase family.</text>
</comment>
<dbReference type="CDD" id="cd02440">
    <property type="entry name" value="AdoMet_MTases"/>
    <property type="match status" value="1"/>
</dbReference>
<feature type="compositionally biased region" description="Basic residues" evidence="8">
    <location>
        <begin position="531"/>
        <end position="540"/>
    </location>
</feature>
<keyword evidence="7" id="KW-0698">rRNA processing</keyword>
<comment type="similarity">
    <text evidence="7">Belongs to the RRP36 family.</text>
</comment>
<evidence type="ECO:0000256" key="3">
    <source>
        <dbReference type="ARBA" id="ARBA00034487"/>
    </source>
</evidence>
<keyword evidence="1" id="KW-0808">Transferase</keyword>
<evidence type="ECO:0000256" key="8">
    <source>
        <dbReference type="SAM" id="MobiDB-lite"/>
    </source>
</evidence>
<evidence type="ECO:0000256" key="5">
    <source>
        <dbReference type="ARBA" id="ARBA00047943"/>
    </source>
</evidence>
<dbReference type="Pfam" id="PF13847">
    <property type="entry name" value="Methyltransf_31"/>
    <property type="match status" value="1"/>
</dbReference>
<evidence type="ECO:0000313" key="11">
    <source>
        <dbReference type="Proteomes" id="UP000654075"/>
    </source>
</evidence>
<dbReference type="Gene3D" id="3.40.5.100">
    <property type="match status" value="1"/>
</dbReference>
<comment type="catalytic activity">
    <reaction evidence="4">
        <text>arsenic triglutathione + [thioredoxin]-dithiol + S-adenosyl-L-methionine + 2 H2O = methylarsonous acid + [thioredoxin]-disulfide + 3 glutathione + S-adenosyl-L-homocysteine + H(+)</text>
        <dbReference type="Rhea" id="RHEA:69460"/>
        <dbReference type="Rhea" id="RHEA-COMP:10698"/>
        <dbReference type="Rhea" id="RHEA-COMP:10700"/>
        <dbReference type="ChEBI" id="CHEBI:15377"/>
        <dbReference type="ChEBI" id="CHEBI:15378"/>
        <dbReference type="ChEBI" id="CHEBI:17826"/>
        <dbReference type="ChEBI" id="CHEBI:29950"/>
        <dbReference type="ChEBI" id="CHEBI:50058"/>
        <dbReference type="ChEBI" id="CHEBI:57856"/>
        <dbReference type="ChEBI" id="CHEBI:57925"/>
        <dbReference type="ChEBI" id="CHEBI:59789"/>
        <dbReference type="ChEBI" id="CHEBI:183640"/>
        <dbReference type="EC" id="2.1.1.137"/>
    </reaction>
</comment>
<feature type="compositionally biased region" description="Basic and acidic residues" evidence="8">
    <location>
        <begin position="504"/>
        <end position="530"/>
    </location>
</feature>
<protein>
    <recommendedName>
        <fullName evidence="7">rRNA biogenesis protein RRP36</fullName>
    </recommendedName>
</protein>
<sequence>MQGYNETKDAVKEYYSKHLKTSDDLLTNACCTGAAPPDHIKAALKKIHPDVISKYYGCGLCLPEHIEGLSILDLGCGAGRDVYIASQLVGAQGRVVGVDMTPEQLDVANAHKLYHEEKFGFANVEFKLGFIERLGELGLPDASFDVIVSNCVINLSPDKEAVLSEAYRLLKPGGELYFSDVYSDRRVPKALQEDSVLWGECISGALYWNDFHNLAKKCGFLDPRLTKDSVITVNNKKLEGKLGCIKFYSATYRLFKLDGLESHCEDYGQAVIYKGTIPRCQDVFVLDSHHSIEKGKVFPVCGNMWWMLHDTRFKQHFDFLGSFDTHSGIYGGCGTLIPYACAQSGGTAGCRQLPSHLQISGSMHNAVAAALCIEAGARAGAMRVRDPRFDDVSGKLDMDGFGKSYSFLEEYREQELENLKGEQQKLDRLQKKGPKRADVVAAIAERKDEVKQEIRKRIQQDKSRRHMGVLLETERELKGQEREKVRTTGKTPFYHKKGLVRKIVLEKKKEAQGGGRNKDAERREKKVAGREKKRLPARRR</sequence>
<dbReference type="Proteomes" id="UP000654075">
    <property type="component" value="Unassembled WGS sequence"/>
</dbReference>
<keyword evidence="11" id="KW-1185">Reference proteome</keyword>
<evidence type="ECO:0000256" key="4">
    <source>
        <dbReference type="ARBA" id="ARBA00047941"/>
    </source>
</evidence>
<keyword evidence="2" id="KW-0949">S-adenosyl-L-methionine</keyword>
<dbReference type="SUPFAM" id="SSF53335">
    <property type="entry name" value="S-adenosyl-L-methionine-dependent methyltransferases"/>
    <property type="match status" value="1"/>
</dbReference>
<dbReference type="InterPro" id="IPR026669">
    <property type="entry name" value="Arsenite_MeTrfase-like"/>
</dbReference>
<dbReference type="GO" id="GO:0030791">
    <property type="term" value="F:arsenite methyltransferase activity"/>
    <property type="evidence" value="ECO:0007669"/>
    <property type="project" value="UniProtKB-EC"/>
</dbReference>
<organism evidence="10 11">
    <name type="scientific">Polarella glacialis</name>
    <name type="common">Dinoflagellate</name>
    <dbReference type="NCBI Taxonomy" id="89957"/>
    <lineage>
        <taxon>Eukaryota</taxon>
        <taxon>Sar</taxon>
        <taxon>Alveolata</taxon>
        <taxon>Dinophyceae</taxon>
        <taxon>Suessiales</taxon>
        <taxon>Suessiaceae</taxon>
        <taxon>Polarella</taxon>
    </lineage>
</organism>
<dbReference type="InterPro" id="IPR029063">
    <property type="entry name" value="SAM-dependent_MTases_sf"/>
</dbReference>
<dbReference type="GO" id="GO:0006364">
    <property type="term" value="P:rRNA processing"/>
    <property type="evidence" value="ECO:0007669"/>
    <property type="project" value="UniProtKB-UniRule"/>
</dbReference>
<reference evidence="10" key="1">
    <citation type="submission" date="2021-02" db="EMBL/GenBank/DDBJ databases">
        <authorList>
            <person name="Dougan E. K."/>
            <person name="Rhodes N."/>
            <person name="Thang M."/>
            <person name="Chan C."/>
        </authorList>
    </citation>
    <scope>NUCLEOTIDE SEQUENCE</scope>
</reference>
<dbReference type="OrthoDB" id="8300214at2759"/>
<keyword evidence="7" id="KW-0687">Ribonucleoprotein</keyword>
<keyword evidence="7" id="KW-0539">Nucleus</keyword>
<dbReference type="EMBL" id="CAJNNV010026118">
    <property type="protein sequence ID" value="CAE8617282.1"/>
    <property type="molecule type" value="Genomic_DNA"/>
</dbReference>
<evidence type="ECO:0000256" key="1">
    <source>
        <dbReference type="ARBA" id="ARBA00022679"/>
    </source>
</evidence>
<comment type="catalytic activity">
    <reaction evidence="5">
        <text>arsenic triglutathione + 2 [thioredoxin]-dithiol + 2 S-adenosyl-L-methionine + H2O = dimethylarsinous acid + 2 [thioredoxin]-disulfide + 3 glutathione + 2 S-adenosyl-L-homocysteine + 2 H(+)</text>
        <dbReference type="Rhea" id="RHEA:69464"/>
        <dbReference type="Rhea" id="RHEA-COMP:10698"/>
        <dbReference type="Rhea" id="RHEA-COMP:10700"/>
        <dbReference type="ChEBI" id="CHEBI:15377"/>
        <dbReference type="ChEBI" id="CHEBI:15378"/>
        <dbReference type="ChEBI" id="CHEBI:23808"/>
        <dbReference type="ChEBI" id="CHEBI:29950"/>
        <dbReference type="ChEBI" id="CHEBI:50058"/>
        <dbReference type="ChEBI" id="CHEBI:57856"/>
        <dbReference type="ChEBI" id="CHEBI:57925"/>
        <dbReference type="ChEBI" id="CHEBI:59789"/>
        <dbReference type="ChEBI" id="CHEBI:183640"/>
        <dbReference type="EC" id="2.1.1.137"/>
    </reaction>
</comment>
<feature type="region of interest" description="Disordered" evidence="8">
    <location>
        <begin position="504"/>
        <end position="540"/>
    </location>
</feature>
<dbReference type="GO" id="GO:0005730">
    <property type="term" value="C:nucleolus"/>
    <property type="evidence" value="ECO:0007669"/>
    <property type="project" value="UniProtKB-SubCell"/>
</dbReference>
<feature type="domain" description="Methyltransferase" evidence="9">
    <location>
        <begin position="67"/>
        <end position="217"/>
    </location>
</feature>
<dbReference type="InterPro" id="IPR009292">
    <property type="entry name" value="RRP36"/>
</dbReference>